<keyword evidence="10" id="KW-1185">Reference proteome</keyword>
<gene>
    <name evidence="9" type="ORF">GJ744_010254</name>
</gene>
<sequence length="449" mass="49707">MATAWNPENITDVAESVGINHLKPEVRNALSRDVEYRLAQVIEEALKFMKHAKRTILWSQDIAQALRVLDVEPLYGYDSTRPLRYGEASIGPGQPLFYVEDEEVDFEKLINAPLPKVPREISLTGHWLALEGVQPSIPQNPTSLDSRNLELLQKGPNANPNLAAMSSIENTTTKPHVKHILSQELQLYFEKVCKAVLDEQQDEYRSAGLASLQNDPGLHQLVPYFVQFVAEKVTHNLKDLFVLTQMMHVTDALIRNPHLHIEPYVASMVPSVLTCLIGRTLGSGIGSLDHFDLRDLAASLLAHLCRKYSKSSKTLKPRLARSCLKNFLDPKKPFGTHYGAILGLSAAGGPDAVRVLIVPNLEEYETLIRDEITSSGTRQAEAEKVVAAILNVLGTLVEDGMPMTNGHTDEGVAEIRRKLIVNVGDLIGSRIADSGHIQLAKEVLDCFRT</sequence>
<proteinExistence type="inferred from homology"/>
<dbReference type="GO" id="GO:0003713">
    <property type="term" value="F:transcription coactivator activity"/>
    <property type="evidence" value="ECO:0007669"/>
    <property type="project" value="TreeGrafter"/>
</dbReference>
<keyword evidence="3" id="KW-0805">Transcription regulation</keyword>
<evidence type="ECO:0000256" key="3">
    <source>
        <dbReference type="ARBA" id="ARBA00023015"/>
    </source>
</evidence>
<dbReference type="InterPro" id="IPR011442">
    <property type="entry name" value="TAF6_C"/>
</dbReference>
<dbReference type="PANTHER" id="PTHR10221:SF9">
    <property type="entry name" value="TRANSCRIPTION INITIATION FACTOR TFIID SUBUNIT 6"/>
    <property type="match status" value="1"/>
</dbReference>
<evidence type="ECO:0000256" key="4">
    <source>
        <dbReference type="ARBA" id="ARBA00023163"/>
    </source>
</evidence>
<evidence type="ECO:0000256" key="2">
    <source>
        <dbReference type="ARBA" id="ARBA00007688"/>
    </source>
</evidence>
<feature type="domain" description="TATA box binding protein associated factor (TAF) histone-like fold" evidence="8">
    <location>
        <begin position="4"/>
        <end position="67"/>
    </location>
</feature>
<comment type="similarity">
    <text evidence="2">Belongs to the TAF6 family.</text>
</comment>
<dbReference type="GO" id="GO:0046982">
    <property type="term" value="F:protein heterodimerization activity"/>
    <property type="evidence" value="ECO:0007669"/>
    <property type="project" value="InterPro"/>
</dbReference>
<evidence type="ECO:0000256" key="5">
    <source>
        <dbReference type="ARBA" id="ARBA00023242"/>
    </source>
</evidence>
<dbReference type="InterPro" id="IPR016024">
    <property type="entry name" value="ARM-type_fold"/>
</dbReference>
<evidence type="ECO:0000256" key="6">
    <source>
        <dbReference type="ARBA" id="ARBA00076308"/>
    </source>
</evidence>
<reference evidence="9" key="1">
    <citation type="submission" date="2020-02" db="EMBL/GenBank/DDBJ databases">
        <authorList>
            <person name="Palmer J.M."/>
        </authorList>
    </citation>
    <scope>NUCLEOTIDE SEQUENCE</scope>
    <source>
        <strain evidence="9">EPUS1.4</strain>
        <tissue evidence="9">Thallus</tissue>
    </source>
</reference>
<dbReference type="Pfam" id="PF07571">
    <property type="entry name" value="TAF6_C"/>
    <property type="match status" value="1"/>
</dbReference>
<dbReference type="Proteomes" id="UP000606974">
    <property type="component" value="Unassembled WGS sequence"/>
</dbReference>
<comment type="caution">
    <text evidence="9">The sequence shown here is derived from an EMBL/GenBank/DDBJ whole genome shotgun (WGS) entry which is preliminary data.</text>
</comment>
<organism evidence="9 10">
    <name type="scientific">Endocarpon pusillum</name>
    <dbReference type="NCBI Taxonomy" id="364733"/>
    <lineage>
        <taxon>Eukaryota</taxon>
        <taxon>Fungi</taxon>
        <taxon>Dikarya</taxon>
        <taxon>Ascomycota</taxon>
        <taxon>Pezizomycotina</taxon>
        <taxon>Eurotiomycetes</taxon>
        <taxon>Chaetothyriomycetidae</taxon>
        <taxon>Verrucariales</taxon>
        <taxon>Verrucariaceae</taxon>
        <taxon>Endocarpon</taxon>
    </lineage>
</organism>
<dbReference type="InterPro" id="IPR037796">
    <property type="entry name" value="TAF6"/>
</dbReference>
<dbReference type="FunFam" id="1.25.40.770:FF:000003">
    <property type="entry name" value="Transcription initiation factor TFIID complex subunit"/>
    <property type="match status" value="1"/>
</dbReference>
<evidence type="ECO:0000256" key="7">
    <source>
        <dbReference type="ARBA" id="ARBA00093655"/>
    </source>
</evidence>
<dbReference type="InterPro" id="IPR009072">
    <property type="entry name" value="Histone-fold"/>
</dbReference>
<dbReference type="GO" id="GO:0051123">
    <property type="term" value="P:RNA polymerase II preinitiation complex assembly"/>
    <property type="evidence" value="ECO:0007669"/>
    <property type="project" value="TreeGrafter"/>
</dbReference>
<dbReference type="InterPro" id="IPR046344">
    <property type="entry name" value="TAF6_C_sf"/>
</dbReference>
<dbReference type="SUPFAM" id="SSF48371">
    <property type="entry name" value="ARM repeat"/>
    <property type="match status" value="1"/>
</dbReference>
<dbReference type="SMART" id="SM00803">
    <property type="entry name" value="TAF"/>
    <property type="match status" value="1"/>
</dbReference>
<dbReference type="AlphaFoldDB" id="A0A8H7AGC7"/>
<dbReference type="Pfam" id="PF02969">
    <property type="entry name" value="TAF"/>
    <property type="match status" value="1"/>
</dbReference>
<dbReference type="CDD" id="cd22931">
    <property type="entry name" value="HFD_TAF6"/>
    <property type="match status" value="1"/>
</dbReference>
<evidence type="ECO:0000256" key="1">
    <source>
        <dbReference type="ARBA" id="ARBA00004123"/>
    </source>
</evidence>
<dbReference type="CDD" id="cd08050">
    <property type="entry name" value="TAF6C"/>
    <property type="match status" value="1"/>
</dbReference>
<dbReference type="GO" id="GO:0000124">
    <property type="term" value="C:SAGA complex"/>
    <property type="evidence" value="ECO:0007669"/>
    <property type="project" value="InterPro"/>
</dbReference>
<dbReference type="Gene3D" id="1.25.40.770">
    <property type="entry name" value="TAF6, C-terminal HEAT repeat domain"/>
    <property type="match status" value="1"/>
</dbReference>
<comment type="subcellular location">
    <subcellularLocation>
        <location evidence="1">Nucleus</location>
    </subcellularLocation>
</comment>
<protein>
    <recommendedName>
        <fullName evidence="6">TBP-associated factor 6</fullName>
    </recommendedName>
    <alternativeName>
        <fullName evidence="7">Transcription initiation factor TFIID subunit 6</fullName>
    </alternativeName>
</protein>
<dbReference type="OrthoDB" id="361039at2759"/>
<dbReference type="SUPFAM" id="SSF47113">
    <property type="entry name" value="Histone-fold"/>
    <property type="match status" value="1"/>
</dbReference>
<name>A0A8H7AGC7_9EURO</name>
<dbReference type="FunFam" id="1.10.20.10:FF:000033">
    <property type="entry name" value="Transcription initiation factor TFIID complex subunit"/>
    <property type="match status" value="1"/>
</dbReference>
<dbReference type="GO" id="GO:0046695">
    <property type="term" value="C:SLIK (SAGA-like) complex"/>
    <property type="evidence" value="ECO:0007669"/>
    <property type="project" value="InterPro"/>
</dbReference>
<dbReference type="EMBL" id="JAACFV010000066">
    <property type="protein sequence ID" value="KAF7507584.1"/>
    <property type="molecule type" value="Genomic_DNA"/>
</dbReference>
<dbReference type="Gene3D" id="1.10.20.10">
    <property type="entry name" value="Histone, subunit A"/>
    <property type="match status" value="1"/>
</dbReference>
<dbReference type="GO" id="GO:0005669">
    <property type="term" value="C:transcription factor TFIID complex"/>
    <property type="evidence" value="ECO:0007669"/>
    <property type="project" value="InterPro"/>
</dbReference>
<keyword evidence="5" id="KW-0539">Nucleus</keyword>
<dbReference type="GO" id="GO:0006325">
    <property type="term" value="P:chromatin organization"/>
    <property type="evidence" value="ECO:0007669"/>
    <property type="project" value="UniProtKB-ARBA"/>
</dbReference>
<evidence type="ECO:0000259" key="8">
    <source>
        <dbReference type="SMART" id="SM00803"/>
    </source>
</evidence>
<dbReference type="GO" id="GO:0016251">
    <property type="term" value="F:RNA polymerase II general transcription initiation factor activity"/>
    <property type="evidence" value="ECO:0007669"/>
    <property type="project" value="InterPro"/>
</dbReference>
<dbReference type="InterPro" id="IPR004823">
    <property type="entry name" value="TAF_TATA-bd_Histone-like_dom"/>
</dbReference>
<keyword evidence="4" id="KW-0804">Transcription</keyword>
<evidence type="ECO:0000313" key="9">
    <source>
        <dbReference type="EMBL" id="KAF7507584.1"/>
    </source>
</evidence>
<dbReference type="PANTHER" id="PTHR10221">
    <property type="entry name" value="TRANSCRIPTION INITIATION FACTOR TFIID SUBUNIT 6"/>
    <property type="match status" value="1"/>
</dbReference>
<accession>A0A8H7AGC7</accession>
<evidence type="ECO:0000313" key="10">
    <source>
        <dbReference type="Proteomes" id="UP000606974"/>
    </source>
</evidence>